<feature type="region of interest" description="Disordered" evidence="1">
    <location>
        <begin position="239"/>
        <end position="293"/>
    </location>
</feature>
<proteinExistence type="predicted"/>
<keyword evidence="2" id="KW-0732">Signal</keyword>
<evidence type="ECO:0000313" key="3">
    <source>
        <dbReference type="EMBL" id="QDV42874.1"/>
    </source>
</evidence>
<sequence precursor="true">MPRLCLPLLALVTLALNVPPFSGSGDRLAAQPPGTETAGFAQVPSTLPANEITNFKGKLKGMQRNIVMVEKEDGSEAMVAVPDSISSFQFVAKATPAFLQRGMLVRFSANFGPGGVPLAPVDKVTLFQPVDLRSLHGRTKEQFTPGIYSDANRGNRNQPMVGKLSIVGRLIGLAPNGVLAVQAGKIPVQVPVNADTTLEVRYNNLALAQAGDPVSVTGFYQPPNENQVKADRITITTDRVYGEYQPAAERKSRRKRGDKPDASKPDEALGSEPEKGDNPKPDDAPPESEKEDS</sequence>
<evidence type="ECO:0000256" key="1">
    <source>
        <dbReference type="SAM" id="MobiDB-lite"/>
    </source>
</evidence>
<dbReference type="KEGG" id="snep:Enr13x_27250"/>
<keyword evidence="4" id="KW-1185">Reference proteome</keyword>
<feature type="compositionally biased region" description="Basic and acidic residues" evidence="1">
    <location>
        <begin position="258"/>
        <end position="283"/>
    </location>
</feature>
<feature type="signal peptide" evidence="2">
    <location>
        <begin position="1"/>
        <end position="24"/>
    </location>
</feature>
<evidence type="ECO:0000313" key="4">
    <source>
        <dbReference type="Proteomes" id="UP000319004"/>
    </source>
</evidence>
<dbReference type="EMBL" id="CP037423">
    <property type="protein sequence ID" value="QDV42874.1"/>
    <property type="molecule type" value="Genomic_DNA"/>
</dbReference>
<gene>
    <name evidence="3" type="ORF">Enr13x_27250</name>
</gene>
<dbReference type="Proteomes" id="UP000319004">
    <property type="component" value="Chromosome"/>
</dbReference>
<reference evidence="3 4" key="1">
    <citation type="submission" date="2019-03" db="EMBL/GenBank/DDBJ databases">
        <title>Deep-cultivation of Planctomycetes and their phenomic and genomic characterization uncovers novel biology.</title>
        <authorList>
            <person name="Wiegand S."/>
            <person name="Jogler M."/>
            <person name="Boedeker C."/>
            <person name="Pinto D."/>
            <person name="Vollmers J."/>
            <person name="Rivas-Marin E."/>
            <person name="Kohn T."/>
            <person name="Peeters S.H."/>
            <person name="Heuer A."/>
            <person name="Rast P."/>
            <person name="Oberbeckmann S."/>
            <person name="Bunk B."/>
            <person name="Jeske O."/>
            <person name="Meyerdierks A."/>
            <person name="Storesund J.E."/>
            <person name="Kallscheuer N."/>
            <person name="Luecker S."/>
            <person name="Lage O.M."/>
            <person name="Pohl T."/>
            <person name="Merkel B.J."/>
            <person name="Hornburger P."/>
            <person name="Mueller R.-W."/>
            <person name="Bruemmer F."/>
            <person name="Labrenz M."/>
            <person name="Spormann A.M."/>
            <person name="Op den Camp H."/>
            <person name="Overmann J."/>
            <person name="Amann R."/>
            <person name="Jetten M.S.M."/>
            <person name="Mascher T."/>
            <person name="Medema M.H."/>
            <person name="Devos D.P."/>
            <person name="Kaster A.-K."/>
            <person name="Ovreas L."/>
            <person name="Rohde M."/>
            <person name="Galperin M.Y."/>
            <person name="Jogler C."/>
        </authorList>
    </citation>
    <scope>NUCLEOTIDE SEQUENCE [LARGE SCALE GENOMIC DNA]</scope>
    <source>
        <strain evidence="3 4">Enr13</strain>
    </source>
</reference>
<organism evidence="3 4">
    <name type="scientific">Stieleria neptunia</name>
    <dbReference type="NCBI Taxonomy" id="2527979"/>
    <lineage>
        <taxon>Bacteria</taxon>
        <taxon>Pseudomonadati</taxon>
        <taxon>Planctomycetota</taxon>
        <taxon>Planctomycetia</taxon>
        <taxon>Pirellulales</taxon>
        <taxon>Pirellulaceae</taxon>
        <taxon>Stieleria</taxon>
    </lineage>
</organism>
<feature type="compositionally biased region" description="Acidic residues" evidence="1">
    <location>
        <begin position="284"/>
        <end position="293"/>
    </location>
</feature>
<evidence type="ECO:0000256" key="2">
    <source>
        <dbReference type="SAM" id="SignalP"/>
    </source>
</evidence>
<protein>
    <recommendedName>
        <fullName evidence="5">DUF5666 domain-containing protein</fullName>
    </recommendedName>
</protein>
<dbReference type="AlphaFoldDB" id="A0A518HPV6"/>
<name>A0A518HPV6_9BACT</name>
<dbReference type="RefSeq" id="WP_145386584.1">
    <property type="nucleotide sequence ID" value="NZ_CP037423.1"/>
</dbReference>
<evidence type="ECO:0008006" key="5">
    <source>
        <dbReference type="Google" id="ProtNLM"/>
    </source>
</evidence>
<dbReference type="OrthoDB" id="263893at2"/>
<feature type="chain" id="PRO_5021915659" description="DUF5666 domain-containing protein" evidence="2">
    <location>
        <begin position="25"/>
        <end position="293"/>
    </location>
</feature>
<accession>A0A518HPV6</accession>